<reference evidence="2" key="1">
    <citation type="submission" date="2022-11" db="EMBL/GenBank/DDBJ databases">
        <title>Centuries of genome instability and evolution in soft-shell clam transmissible cancer (bioRxiv).</title>
        <authorList>
            <person name="Hart S.F.M."/>
            <person name="Yonemitsu M.A."/>
            <person name="Giersch R.M."/>
            <person name="Beal B.F."/>
            <person name="Arriagada G."/>
            <person name="Davis B.W."/>
            <person name="Ostrander E.A."/>
            <person name="Goff S.P."/>
            <person name="Metzger M.J."/>
        </authorList>
    </citation>
    <scope>NUCLEOTIDE SEQUENCE</scope>
    <source>
        <strain evidence="2">MELC-2E11</strain>
        <tissue evidence="2">Siphon/mantle</tissue>
    </source>
</reference>
<dbReference type="EMBL" id="CP111024">
    <property type="protein sequence ID" value="WAR23608.1"/>
    <property type="molecule type" value="Genomic_DNA"/>
</dbReference>
<proteinExistence type="predicted"/>
<evidence type="ECO:0000313" key="3">
    <source>
        <dbReference type="Proteomes" id="UP001164746"/>
    </source>
</evidence>
<evidence type="ECO:0000256" key="1">
    <source>
        <dbReference type="SAM" id="MobiDB-lite"/>
    </source>
</evidence>
<feature type="region of interest" description="Disordered" evidence="1">
    <location>
        <begin position="29"/>
        <end position="59"/>
    </location>
</feature>
<name>A0ABY7FN16_MYAAR</name>
<feature type="compositionally biased region" description="Basic and acidic residues" evidence="1">
    <location>
        <begin position="42"/>
        <end position="52"/>
    </location>
</feature>
<accession>A0ABY7FN16</accession>
<gene>
    <name evidence="2" type="ORF">MAR_037277</name>
</gene>
<protein>
    <submittedName>
        <fullName evidence="2">Uncharacterized protein</fullName>
    </submittedName>
</protein>
<keyword evidence="3" id="KW-1185">Reference proteome</keyword>
<dbReference type="Proteomes" id="UP001164746">
    <property type="component" value="Chromosome 13"/>
</dbReference>
<organism evidence="2 3">
    <name type="scientific">Mya arenaria</name>
    <name type="common">Soft-shell clam</name>
    <dbReference type="NCBI Taxonomy" id="6604"/>
    <lineage>
        <taxon>Eukaryota</taxon>
        <taxon>Metazoa</taxon>
        <taxon>Spiralia</taxon>
        <taxon>Lophotrochozoa</taxon>
        <taxon>Mollusca</taxon>
        <taxon>Bivalvia</taxon>
        <taxon>Autobranchia</taxon>
        <taxon>Heteroconchia</taxon>
        <taxon>Euheterodonta</taxon>
        <taxon>Imparidentia</taxon>
        <taxon>Neoheterodontei</taxon>
        <taxon>Myida</taxon>
        <taxon>Myoidea</taxon>
        <taxon>Myidae</taxon>
        <taxon>Mya</taxon>
    </lineage>
</organism>
<sequence>MYPCCSNGSTGGSLLVELLSPVQAVENADEASWDPAESCHLGAHETKRDTTRNDPATGFRQFRRGPVAFTHVSVITSVRLPFSLTSTFNVVQ</sequence>
<evidence type="ECO:0000313" key="2">
    <source>
        <dbReference type="EMBL" id="WAR23608.1"/>
    </source>
</evidence>